<dbReference type="InterPro" id="IPR051016">
    <property type="entry name" value="Diverse_Substrate_AcTransf"/>
</dbReference>
<organism evidence="4 5">
    <name type="scientific">Intrasporangium calvum</name>
    <dbReference type="NCBI Taxonomy" id="53358"/>
    <lineage>
        <taxon>Bacteria</taxon>
        <taxon>Bacillati</taxon>
        <taxon>Actinomycetota</taxon>
        <taxon>Actinomycetes</taxon>
        <taxon>Micrococcales</taxon>
        <taxon>Intrasporangiaceae</taxon>
        <taxon>Intrasporangium</taxon>
    </lineage>
</organism>
<accession>A0ABT5GFG1</accession>
<dbReference type="RefSeq" id="WP_272461562.1">
    <property type="nucleotide sequence ID" value="NZ_JAPFQL010000021.1"/>
</dbReference>
<evidence type="ECO:0000256" key="1">
    <source>
        <dbReference type="ARBA" id="ARBA00022679"/>
    </source>
</evidence>
<evidence type="ECO:0000256" key="2">
    <source>
        <dbReference type="ARBA" id="ARBA00023315"/>
    </source>
</evidence>
<dbReference type="Proteomes" id="UP001150259">
    <property type="component" value="Unassembled WGS sequence"/>
</dbReference>
<reference evidence="4 5" key="1">
    <citation type="submission" date="2022-11" db="EMBL/GenBank/DDBJ databases">
        <title>Anaerobic phenanthrene biodegradation by a DNRA strain PheN6.</title>
        <authorList>
            <person name="Zhang Z."/>
        </authorList>
    </citation>
    <scope>NUCLEOTIDE SEQUENCE [LARGE SCALE GENOMIC DNA]</scope>
    <source>
        <strain evidence="4 5">PheN6</strain>
    </source>
</reference>
<dbReference type="PROSITE" id="PS51186">
    <property type="entry name" value="GNAT"/>
    <property type="match status" value="1"/>
</dbReference>
<evidence type="ECO:0000313" key="5">
    <source>
        <dbReference type="Proteomes" id="UP001150259"/>
    </source>
</evidence>
<dbReference type="PANTHER" id="PTHR10545:SF29">
    <property type="entry name" value="GH14572P-RELATED"/>
    <property type="match status" value="1"/>
</dbReference>
<keyword evidence="1" id="KW-0808">Transferase</keyword>
<comment type="caution">
    <text evidence="4">The sequence shown here is derived from an EMBL/GenBank/DDBJ whole genome shotgun (WGS) entry which is preliminary data.</text>
</comment>
<proteinExistence type="predicted"/>
<gene>
    <name evidence="4" type="ORF">OO014_06895</name>
</gene>
<dbReference type="PANTHER" id="PTHR10545">
    <property type="entry name" value="DIAMINE N-ACETYLTRANSFERASE"/>
    <property type="match status" value="1"/>
</dbReference>
<evidence type="ECO:0000259" key="3">
    <source>
        <dbReference type="PROSITE" id="PS51186"/>
    </source>
</evidence>
<dbReference type="Pfam" id="PF00583">
    <property type="entry name" value="Acetyltransf_1"/>
    <property type="match status" value="1"/>
</dbReference>
<name>A0ABT5GFG1_9MICO</name>
<dbReference type="EMBL" id="JAPFQL010000021">
    <property type="protein sequence ID" value="MDC5696983.1"/>
    <property type="molecule type" value="Genomic_DNA"/>
</dbReference>
<keyword evidence="2" id="KW-0012">Acyltransferase</keyword>
<dbReference type="Gene3D" id="3.40.630.30">
    <property type="match status" value="1"/>
</dbReference>
<feature type="domain" description="N-acetyltransferase" evidence="3">
    <location>
        <begin position="9"/>
        <end position="166"/>
    </location>
</feature>
<keyword evidence="5" id="KW-1185">Reference proteome</keyword>
<protein>
    <submittedName>
        <fullName evidence="4">GNAT family N-acetyltransferase</fullName>
    </submittedName>
</protein>
<dbReference type="SUPFAM" id="SSF55729">
    <property type="entry name" value="Acyl-CoA N-acyltransferases (Nat)"/>
    <property type="match status" value="1"/>
</dbReference>
<dbReference type="InterPro" id="IPR000182">
    <property type="entry name" value="GNAT_dom"/>
</dbReference>
<dbReference type="CDD" id="cd04301">
    <property type="entry name" value="NAT_SF"/>
    <property type="match status" value="1"/>
</dbReference>
<sequence length="167" mass="18449">MSDPATPPFIIRPATADDVDDLARLVRELALYEKEPDAAVATADHFREALFPVGASPAAYAHVAERDGTVVGMAVWFVSFSTWTGRHGLWLEDLFVEPEHRGLGIGKALLIELARICAERGWTRLEWNVLDWNAPAIEFYHSQGAQPLTDWTTYRVDGAALSSLAQS</sequence>
<evidence type="ECO:0000313" key="4">
    <source>
        <dbReference type="EMBL" id="MDC5696983.1"/>
    </source>
</evidence>
<dbReference type="InterPro" id="IPR016181">
    <property type="entry name" value="Acyl_CoA_acyltransferase"/>
</dbReference>